<sequence>MMKTIAAAVLAISALASAAPAPATRCPTTATPADYPKCITSFDSCEPVATCDNVMWDKEQALCFDGCASAEYSNGSPVCLATEAEGACVVVWNGGVPECLTDHCNARVEGCTNIGWCHAVGEPSGDGVYCFDGCTAGGIINWSPMGVPFCDDHFTPCPLGPHPHCYNAGGTLSPASLPTFAPTAAPTSA</sequence>
<dbReference type="Proteomes" id="UP000664859">
    <property type="component" value="Unassembled WGS sequence"/>
</dbReference>
<dbReference type="EMBL" id="JAFCMP010000538">
    <property type="protein sequence ID" value="KAG5176323.1"/>
    <property type="molecule type" value="Genomic_DNA"/>
</dbReference>
<proteinExistence type="predicted"/>
<dbReference type="AlphaFoldDB" id="A0A835YKU6"/>
<gene>
    <name evidence="2" type="ORF">JKP88DRAFT_282850</name>
</gene>
<organism evidence="2 3">
    <name type="scientific">Tribonema minus</name>
    <dbReference type="NCBI Taxonomy" id="303371"/>
    <lineage>
        <taxon>Eukaryota</taxon>
        <taxon>Sar</taxon>
        <taxon>Stramenopiles</taxon>
        <taxon>Ochrophyta</taxon>
        <taxon>PX clade</taxon>
        <taxon>Xanthophyceae</taxon>
        <taxon>Tribonematales</taxon>
        <taxon>Tribonemataceae</taxon>
        <taxon>Tribonema</taxon>
    </lineage>
</organism>
<accession>A0A835YKU6</accession>
<keyword evidence="3" id="KW-1185">Reference proteome</keyword>
<comment type="caution">
    <text evidence="2">The sequence shown here is derived from an EMBL/GenBank/DDBJ whole genome shotgun (WGS) entry which is preliminary data.</text>
</comment>
<feature type="signal peptide" evidence="1">
    <location>
        <begin position="1"/>
        <end position="18"/>
    </location>
</feature>
<evidence type="ECO:0000256" key="1">
    <source>
        <dbReference type="SAM" id="SignalP"/>
    </source>
</evidence>
<evidence type="ECO:0000313" key="2">
    <source>
        <dbReference type="EMBL" id="KAG5176323.1"/>
    </source>
</evidence>
<evidence type="ECO:0000313" key="3">
    <source>
        <dbReference type="Proteomes" id="UP000664859"/>
    </source>
</evidence>
<keyword evidence="1" id="KW-0732">Signal</keyword>
<protein>
    <submittedName>
        <fullName evidence="2">Uncharacterized protein</fullName>
    </submittedName>
</protein>
<reference evidence="2" key="1">
    <citation type="submission" date="2021-02" db="EMBL/GenBank/DDBJ databases">
        <title>First Annotated Genome of the Yellow-green Alga Tribonema minus.</title>
        <authorList>
            <person name="Mahan K.M."/>
        </authorList>
    </citation>
    <scope>NUCLEOTIDE SEQUENCE</scope>
    <source>
        <strain evidence="2">UTEX B ZZ1240</strain>
    </source>
</reference>
<name>A0A835YKU6_9STRA</name>
<feature type="chain" id="PRO_5032866826" evidence="1">
    <location>
        <begin position="19"/>
        <end position="189"/>
    </location>
</feature>